<name>A0A4C1TPB5_EUMVA</name>
<keyword evidence="2" id="KW-1185">Reference proteome</keyword>
<dbReference type="Gene3D" id="3.40.50.720">
    <property type="entry name" value="NAD(P)-binding Rossmann-like Domain"/>
    <property type="match status" value="1"/>
</dbReference>
<gene>
    <name evidence="1" type="primary">RTN4IP1</name>
    <name evidence="1" type="ORF">EVAR_93996_1</name>
</gene>
<dbReference type="EMBL" id="BGZK01000074">
    <property type="protein sequence ID" value="GBP15823.1"/>
    <property type="molecule type" value="Genomic_DNA"/>
</dbReference>
<evidence type="ECO:0000313" key="2">
    <source>
        <dbReference type="Proteomes" id="UP000299102"/>
    </source>
</evidence>
<accession>A0A4C1TPB5</accession>
<proteinExistence type="predicted"/>
<dbReference type="OrthoDB" id="48317at2759"/>
<dbReference type="Proteomes" id="UP000299102">
    <property type="component" value="Unassembled WGS sequence"/>
</dbReference>
<dbReference type="PANTHER" id="PTHR11695:SF294">
    <property type="entry name" value="RETICULON-4-INTERACTING PROTEIN 1, MITOCHONDRIAL"/>
    <property type="match status" value="1"/>
</dbReference>
<comment type="caution">
    <text evidence="1">The sequence shown here is derived from an EMBL/GenBank/DDBJ whole genome shotgun (WGS) entry which is preliminary data.</text>
</comment>
<dbReference type="InterPro" id="IPR050700">
    <property type="entry name" value="YIM1/Zinc_Alcohol_DH_Fams"/>
</dbReference>
<protein>
    <submittedName>
        <fullName evidence="1">Reticulon-4-interacting protein 1, mitochondrial</fullName>
    </submittedName>
</protein>
<dbReference type="PANTHER" id="PTHR11695">
    <property type="entry name" value="ALCOHOL DEHYDROGENASE RELATED"/>
    <property type="match status" value="1"/>
</dbReference>
<evidence type="ECO:0000313" key="1">
    <source>
        <dbReference type="EMBL" id="GBP15823.1"/>
    </source>
</evidence>
<dbReference type="GO" id="GO:0005739">
    <property type="term" value="C:mitochondrion"/>
    <property type="evidence" value="ECO:0007669"/>
    <property type="project" value="TreeGrafter"/>
</dbReference>
<sequence>MSSGYHKFIGRARDLRTLMTLTGDEVIVGCSRDAAEGARALGAVAVLERDDPNYDHELVAAGPYEVILDCAGLGGGEAARRSWRYSRYVTFTSPLLRRTDALGVLAGTGGSFADWLAQTASAVRASAAPGACPPPHVRWAYFTPSASGIEQLACMADGGQCNLKAQQSLDRLLTAFGDEALYKTTFVTGLQNSSTVVSISVTSIVMAARPPL</sequence>
<dbReference type="STRING" id="151549.A0A4C1TPB5"/>
<organism evidence="1 2">
    <name type="scientific">Eumeta variegata</name>
    <name type="common">Bagworm moth</name>
    <name type="synonym">Eumeta japonica</name>
    <dbReference type="NCBI Taxonomy" id="151549"/>
    <lineage>
        <taxon>Eukaryota</taxon>
        <taxon>Metazoa</taxon>
        <taxon>Ecdysozoa</taxon>
        <taxon>Arthropoda</taxon>
        <taxon>Hexapoda</taxon>
        <taxon>Insecta</taxon>
        <taxon>Pterygota</taxon>
        <taxon>Neoptera</taxon>
        <taxon>Endopterygota</taxon>
        <taxon>Lepidoptera</taxon>
        <taxon>Glossata</taxon>
        <taxon>Ditrysia</taxon>
        <taxon>Tineoidea</taxon>
        <taxon>Psychidae</taxon>
        <taxon>Oiketicinae</taxon>
        <taxon>Eumeta</taxon>
    </lineage>
</organism>
<dbReference type="AlphaFoldDB" id="A0A4C1TPB5"/>
<reference evidence="1 2" key="1">
    <citation type="journal article" date="2019" name="Commun. Biol.">
        <title>The bagworm genome reveals a unique fibroin gene that provides high tensile strength.</title>
        <authorList>
            <person name="Kono N."/>
            <person name="Nakamura H."/>
            <person name="Ohtoshi R."/>
            <person name="Tomita M."/>
            <person name="Numata K."/>
            <person name="Arakawa K."/>
        </authorList>
    </citation>
    <scope>NUCLEOTIDE SEQUENCE [LARGE SCALE GENOMIC DNA]</scope>
</reference>